<name>A0A6J5N3M7_9CAUD</name>
<keyword evidence="1" id="KW-0175">Coiled coil</keyword>
<keyword evidence="2" id="KW-0812">Transmembrane</keyword>
<keyword evidence="2" id="KW-0472">Membrane</keyword>
<evidence type="ECO:0000256" key="2">
    <source>
        <dbReference type="SAM" id="Phobius"/>
    </source>
</evidence>
<organism evidence="3">
    <name type="scientific">uncultured Caudovirales phage</name>
    <dbReference type="NCBI Taxonomy" id="2100421"/>
    <lineage>
        <taxon>Viruses</taxon>
        <taxon>Duplodnaviria</taxon>
        <taxon>Heunggongvirae</taxon>
        <taxon>Uroviricota</taxon>
        <taxon>Caudoviricetes</taxon>
        <taxon>Peduoviridae</taxon>
        <taxon>Maltschvirus</taxon>
        <taxon>Maltschvirus maltsch</taxon>
    </lineage>
</organism>
<proteinExistence type="predicted"/>
<reference evidence="3" key="1">
    <citation type="submission" date="2020-04" db="EMBL/GenBank/DDBJ databases">
        <authorList>
            <person name="Chiriac C."/>
            <person name="Salcher M."/>
            <person name="Ghai R."/>
            <person name="Kavagutti S V."/>
        </authorList>
    </citation>
    <scope>NUCLEOTIDE SEQUENCE</scope>
</reference>
<evidence type="ECO:0000313" key="3">
    <source>
        <dbReference type="EMBL" id="CAB4150469.1"/>
    </source>
</evidence>
<protein>
    <submittedName>
        <fullName evidence="3">Uncharacterized protein</fullName>
    </submittedName>
</protein>
<keyword evidence="2" id="KW-1133">Transmembrane helix</keyword>
<dbReference type="EMBL" id="LR796541">
    <property type="protein sequence ID" value="CAB4150469.1"/>
    <property type="molecule type" value="Genomic_DNA"/>
</dbReference>
<sequence length="61" mass="6747">MTTKDSTEILKRLERIEQDLAEIKVEMAETRGAYRLAKFVIALLGISGLGGFLAYMNGQGK</sequence>
<gene>
    <name evidence="3" type="ORF">UFOVP570_42</name>
</gene>
<feature type="transmembrane region" description="Helical" evidence="2">
    <location>
        <begin position="36"/>
        <end position="56"/>
    </location>
</feature>
<evidence type="ECO:0000256" key="1">
    <source>
        <dbReference type="SAM" id="Coils"/>
    </source>
</evidence>
<accession>A0A6J5N3M7</accession>
<feature type="coiled-coil region" evidence="1">
    <location>
        <begin position="6"/>
        <end position="33"/>
    </location>
</feature>